<sequence length="143" mass="16266">MSTTFVIFVLCFGTLLAAETKCKGSKVSPEVKQQILDYHFARREGDGVEWDCGLEAKARGLLKKGGKIDKDKVARRHGVNVYEIKKETETIKDLVNRVLGQWWSSSEETNLNMRNRQNKKVGCSYKDGKEDFVIACVFEKRGM</sequence>
<protein>
    <submittedName>
        <fullName evidence="2">SCP-like protein</fullName>
    </submittedName>
</protein>
<feature type="chain" id="PRO_5016811028" evidence="1">
    <location>
        <begin position="18"/>
        <end position="143"/>
    </location>
</feature>
<organism evidence="2 3">
    <name type="scientific">Ancylostoma caninum</name>
    <name type="common">Dog hookworm</name>
    <dbReference type="NCBI Taxonomy" id="29170"/>
    <lineage>
        <taxon>Eukaryota</taxon>
        <taxon>Metazoa</taxon>
        <taxon>Ecdysozoa</taxon>
        <taxon>Nematoda</taxon>
        <taxon>Chromadorea</taxon>
        <taxon>Rhabditida</taxon>
        <taxon>Rhabditina</taxon>
        <taxon>Rhabditomorpha</taxon>
        <taxon>Strongyloidea</taxon>
        <taxon>Ancylostomatidae</taxon>
        <taxon>Ancylostomatinae</taxon>
        <taxon>Ancylostoma</taxon>
    </lineage>
</organism>
<proteinExistence type="predicted"/>
<evidence type="ECO:0000313" key="2">
    <source>
        <dbReference type="EMBL" id="RCN41769.1"/>
    </source>
</evidence>
<evidence type="ECO:0000256" key="1">
    <source>
        <dbReference type="SAM" id="SignalP"/>
    </source>
</evidence>
<name>A0A368GET3_ANCCA</name>
<accession>A0A368GET3</accession>
<reference evidence="2 3" key="1">
    <citation type="submission" date="2014-10" db="EMBL/GenBank/DDBJ databases">
        <title>Draft genome of the hookworm Ancylostoma caninum.</title>
        <authorList>
            <person name="Mitreva M."/>
        </authorList>
    </citation>
    <scope>NUCLEOTIDE SEQUENCE [LARGE SCALE GENOMIC DNA]</scope>
    <source>
        <strain evidence="2 3">Baltimore</strain>
    </source>
</reference>
<dbReference type="Pfam" id="PF17641">
    <property type="entry name" value="ASPRs"/>
    <property type="match status" value="1"/>
</dbReference>
<dbReference type="OrthoDB" id="5840700at2759"/>
<comment type="caution">
    <text evidence="2">The sequence shown here is derived from an EMBL/GenBank/DDBJ whole genome shotgun (WGS) entry which is preliminary data.</text>
</comment>
<keyword evidence="3" id="KW-1185">Reference proteome</keyword>
<dbReference type="EMBL" id="JOJR01000222">
    <property type="protein sequence ID" value="RCN41769.1"/>
    <property type="molecule type" value="Genomic_DNA"/>
</dbReference>
<dbReference type="SUPFAM" id="SSF55797">
    <property type="entry name" value="PR-1-like"/>
    <property type="match status" value="1"/>
</dbReference>
<dbReference type="AlphaFoldDB" id="A0A368GET3"/>
<dbReference type="InterPro" id="IPR035940">
    <property type="entry name" value="CAP_sf"/>
</dbReference>
<feature type="signal peptide" evidence="1">
    <location>
        <begin position="1"/>
        <end position="17"/>
    </location>
</feature>
<dbReference type="Gene3D" id="3.40.33.10">
    <property type="entry name" value="CAP"/>
    <property type="match status" value="1"/>
</dbReference>
<evidence type="ECO:0000313" key="3">
    <source>
        <dbReference type="Proteomes" id="UP000252519"/>
    </source>
</evidence>
<keyword evidence="1" id="KW-0732">Signal</keyword>
<gene>
    <name evidence="2" type="ORF">ANCCAN_12255</name>
</gene>
<dbReference type="Proteomes" id="UP000252519">
    <property type="component" value="Unassembled WGS sequence"/>
</dbReference>
<dbReference type="InterPro" id="IPR035109">
    <property type="entry name" value="ASPR"/>
</dbReference>